<dbReference type="GeneID" id="82879505"/>
<dbReference type="EMBL" id="BJNB01000030">
    <property type="protein sequence ID" value="GEB98305.1"/>
    <property type="molecule type" value="Genomic_DNA"/>
</dbReference>
<reference evidence="2 4" key="2">
    <citation type="submission" date="2019-06" db="EMBL/GenBank/DDBJ databases">
        <title>Whole genome shotgun sequence of Corynebacterium flavescens NBRC 14136.</title>
        <authorList>
            <person name="Hosoyama A."/>
            <person name="Uohara A."/>
            <person name="Ohji S."/>
            <person name="Ichikawa N."/>
        </authorList>
    </citation>
    <scope>NUCLEOTIDE SEQUENCE [LARGE SCALE GENOMIC DNA]</scope>
    <source>
        <strain evidence="2 4">NBRC 14136</strain>
    </source>
</reference>
<dbReference type="NCBIfam" id="NF005115">
    <property type="entry name" value="PRK06547.1"/>
    <property type="match status" value="1"/>
</dbReference>
<gene>
    <name evidence="2" type="ORF">CFL01nite_18000</name>
    <name evidence="1" type="ORF">CFLV_02060</name>
</gene>
<evidence type="ECO:0000313" key="1">
    <source>
        <dbReference type="EMBL" id="APT86094.1"/>
    </source>
</evidence>
<organism evidence="1 3">
    <name type="scientific">Corynebacterium flavescens</name>
    <dbReference type="NCBI Taxonomy" id="28028"/>
    <lineage>
        <taxon>Bacteria</taxon>
        <taxon>Bacillati</taxon>
        <taxon>Actinomycetota</taxon>
        <taxon>Actinomycetes</taxon>
        <taxon>Mycobacteriales</taxon>
        <taxon>Corynebacteriaceae</taxon>
        <taxon>Corynebacterium</taxon>
    </lineage>
</organism>
<evidence type="ECO:0000313" key="3">
    <source>
        <dbReference type="Proteomes" id="UP000185479"/>
    </source>
</evidence>
<dbReference type="SUPFAM" id="SSF52540">
    <property type="entry name" value="P-loop containing nucleoside triphosphate hydrolases"/>
    <property type="match status" value="1"/>
</dbReference>
<evidence type="ECO:0000313" key="2">
    <source>
        <dbReference type="EMBL" id="GEB98305.1"/>
    </source>
</evidence>
<dbReference type="Gene3D" id="3.40.50.300">
    <property type="entry name" value="P-loop containing nucleotide triphosphate hydrolases"/>
    <property type="match status" value="1"/>
</dbReference>
<name>A0A1L7CJQ2_CORFL</name>
<dbReference type="STRING" id="28028.CFLV_02060"/>
<evidence type="ECO:0000313" key="4">
    <source>
        <dbReference type="Proteomes" id="UP000315353"/>
    </source>
</evidence>
<dbReference type="EMBL" id="CP009246">
    <property type="protein sequence ID" value="APT86094.1"/>
    <property type="molecule type" value="Genomic_DNA"/>
</dbReference>
<protein>
    <submittedName>
        <fullName evidence="1">Aminodeoxychorismate synthase</fullName>
    </submittedName>
</protein>
<dbReference type="InterPro" id="IPR027417">
    <property type="entry name" value="P-loop_NTPase"/>
</dbReference>
<dbReference type="KEGG" id="cfc:CFLV_02060"/>
<dbReference type="OrthoDB" id="3237545at2"/>
<sequence length="178" mass="19674">MIKAGSLEELLTAVESAATAVPVTVLVDGPSGAGKTSAAQELSRRTGWHVVHLDEFYPGWHGLSAASRMVASNVLAPRNPGYWRWDWANDCRGEWVSLAGVGNLIVEGVGALTKVNLAAARARGQALSIFIDGPRSQRRARALERDPDYEQWFEVWESQERTYFQQLCAPAQFSWTWS</sequence>
<accession>A0A1L7CJQ2</accession>
<reference evidence="1 3" key="1">
    <citation type="submission" date="2014-08" db="EMBL/GenBank/DDBJ databases">
        <title>Complete genome sequence of Corynebacterium flavescens OJ8(T)(=DSM 20296(T)), isolated from cheese.</title>
        <authorList>
            <person name="Ruckert C."/>
            <person name="Albersmeier A."/>
            <person name="Winkler A."/>
            <person name="Kalinowski J."/>
        </authorList>
    </citation>
    <scope>NUCLEOTIDE SEQUENCE [LARGE SCALE GENOMIC DNA]</scope>
    <source>
        <strain evidence="1 3">OJ8</strain>
    </source>
</reference>
<keyword evidence="3" id="KW-1185">Reference proteome</keyword>
<proteinExistence type="predicted"/>
<dbReference type="Proteomes" id="UP000185479">
    <property type="component" value="Chromosome"/>
</dbReference>
<dbReference type="Proteomes" id="UP000315353">
    <property type="component" value="Unassembled WGS sequence"/>
</dbReference>
<dbReference type="AlphaFoldDB" id="A0A1L7CJQ2"/>
<dbReference type="RefSeq" id="WP_075729091.1">
    <property type="nucleotide sequence ID" value="NZ_BJNB01000030.1"/>
</dbReference>